<keyword evidence="1" id="KW-0732">Signal</keyword>
<evidence type="ECO:0000256" key="1">
    <source>
        <dbReference type="SAM" id="SignalP"/>
    </source>
</evidence>
<dbReference type="Proteomes" id="UP000435041">
    <property type="component" value="Unassembled WGS sequence"/>
</dbReference>
<dbReference type="InterPro" id="IPR013424">
    <property type="entry name" value="Ice-binding_C"/>
</dbReference>
<accession>A0A6H9GW94</accession>
<evidence type="ECO:0000313" key="3">
    <source>
        <dbReference type="EMBL" id="GCL51900.1"/>
    </source>
</evidence>
<feature type="chain" id="PRO_5026341279" description="Ice-binding protein C-terminal domain-containing protein" evidence="1">
    <location>
        <begin position="32"/>
        <end position="210"/>
    </location>
</feature>
<gene>
    <name evidence="3" type="ORF">NIES3804_34860</name>
</gene>
<dbReference type="Pfam" id="PF07589">
    <property type="entry name" value="PEP-CTERM"/>
    <property type="match status" value="1"/>
</dbReference>
<comment type="caution">
    <text evidence="3">The sequence shown here is derived from an EMBL/GenBank/DDBJ whole genome shotgun (WGS) entry which is preliminary data.</text>
</comment>
<dbReference type="RefSeq" id="WP_159294455.1">
    <property type="nucleotide sequence ID" value="NZ_BJCI01000072.1"/>
</dbReference>
<dbReference type="NCBIfam" id="TIGR02595">
    <property type="entry name" value="PEP_CTERM"/>
    <property type="match status" value="1"/>
</dbReference>
<dbReference type="EMBL" id="BJCI01000072">
    <property type="protein sequence ID" value="GCL51900.1"/>
    <property type="molecule type" value="Genomic_DNA"/>
</dbReference>
<sequence length="210" mass="20973">MITNISRQLSTGALALAGTVAALSFAGAAQAAVVASIELRGDATIPLWGTANPVLAPTNVTSVPIATGQFAGVTTANTTTPQSLTLTGTGSGMTTMFTPPTSLPNFTTITIGAGPVVASLTPNVAFGTNATSGGTTTTTYTISGDAVFDEPTGPDFVGTFSLVFTRNSGGQRYTLTLDKTNTPVSAIPEPSSILGILAVAGVGAFARRKS</sequence>
<name>A0A6H9GW94_MICAE</name>
<evidence type="ECO:0000313" key="4">
    <source>
        <dbReference type="Proteomes" id="UP000435041"/>
    </source>
</evidence>
<evidence type="ECO:0000259" key="2">
    <source>
        <dbReference type="Pfam" id="PF07589"/>
    </source>
</evidence>
<protein>
    <recommendedName>
        <fullName evidence="2">Ice-binding protein C-terminal domain-containing protein</fullName>
    </recommendedName>
</protein>
<feature type="signal peptide" evidence="1">
    <location>
        <begin position="1"/>
        <end position="31"/>
    </location>
</feature>
<organism evidence="3 4">
    <name type="scientific">Microcystis aeruginosa NIES-3804</name>
    <dbReference type="NCBI Taxonomy" id="2517783"/>
    <lineage>
        <taxon>Bacteria</taxon>
        <taxon>Bacillati</taxon>
        <taxon>Cyanobacteriota</taxon>
        <taxon>Cyanophyceae</taxon>
        <taxon>Oscillatoriophycideae</taxon>
        <taxon>Chroococcales</taxon>
        <taxon>Microcystaceae</taxon>
        <taxon>Microcystis</taxon>
    </lineage>
</organism>
<reference evidence="3 4" key="1">
    <citation type="submission" date="2019-02" db="EMBL/GenBank/DDBJ databases">
        <title>Draft genome sequence of Arthrospira platensis NIES-3804.</title>
        <authorList>
            <person name="Yamaguchi H."/>
            <person name="Suzuki S."/>
            <person name="Kawachi M."/>
        </authorList>
    </citation>
    <scope>NUCLEOTIDE SEQUENCE [LARGE SCALE GENOMIC DNA]</scope>
    <source>
        <strain evidence="3 4">NIES-3804</strain>
    </source>
</reference>
<dbReference type="AlphaFoldDB" id="A0A6H9GW94"/>
<proteinExistence type="predicted"/>
<feature type="domain" description="Ice-binding protein C-terminal" evidence="2">
    <location>
        <begin position="186"/>
        <end position="209"/>
    </location>
</feature>